<evidence type="ECO:0000256" key="2">
    <source>
        <dbReference type="SAM" id="MobiDB-lite"/>
    </source>
</evidence>
<protein>
    <submittedName>
        <fullName evidence="4">Putative nucleic acid-binding Zn-ribbon protein</fullName>
    </submittedName>
</protein>
<accession>A0A840KAG0</accession>
<comment type="caution">
    <text evidence="4">The sequence shown here is derived from an EMBL/GenBank/DDBJ whole genome shotgun (WGS) entry which is preliminary data.</text>
</comment>
<gene>
    <name evidence="4" type="ORF">HNP38_000240</name>
</gene>
<feature type="signal peptide" evidence="3">
    <location>
        <begin position="1"/>
        <end position="23"/>
    </location>
</feature>
<feature type="region of interest" description="Disordered" evidence="2">
    <location>
        <begin position="55"/>
        <end position="93"/>
    </location>
</feature>
<dbReference type="RefSeq" id="WP_184183186.1">
    <property type="nucleotide sequence ID" value="NZ_JACHLE010000001.1"/>
</dbReference>
<keyword evidence="1" id="KW-0175">Coiled coil</keyword>
<organism evidence="4 5">
    <name type="scientific">Chryseobacterium defluvii</name>
    <dbReference type="NCBI Taxonomy" id="160396"/>
    <lineage>
        <taxon>Bacteria</taxon>
        <taxon>Pseudomonadati</taxon>
        <taxon>Bacteroidota</taxon>
        <taxon>Flavobacteriia</taxon>
        <taxon>Flavobacteriales</taxon>
        <taxon>Weeksellaceae</taxon>
        <taxon>Chryseobacterium group</taxon>
        <taxon>Chryseobacterium</taxon>
    </lineage>
</organism>
<feature type="chain" id="PRO_5032854530" evidence="3">
    <location>
        <begin position="24"/>
        <end position="141"/>
    </location>
</feature>
<evidence type="ECO:0000313" key="5">
    <source>
        <dbReference type="Proteomes" id="UP000592180"/>
    </source>
</evidence>
<feature type="compositionally biased region" description="Basic and acidic residues" evidence="2">
    <location>
        <begin position="72"/>
        <end position="93"/>
    </location>
</feature>
<keyword evidence="3" id="KW-0732">Signal</keyword>
<reference evidence="4 5" key="1">
    <citation type="submission" date="2020-08" db="EMBL/GenBank/DDBJ databases">
        <title>Functional genomics of gut bacteria from endangered species of beetles.</title>
        <authorList>
            <person name="Carlos-Shanley C."/>
        </authorList>
    </citation>
    <scope>NUCLEOTIDE SEQUENCE [LARGE SCALE GENOMIC DNA]</scope>
    <source>
        <strain evidence="4 5">S00151</strain>
    </source>
</reference>
<evidence type="ECO:0000256" key="3">
    <source>
        <dbReference type="SAM" id="SignalP"/>
    </source>
</evidence>
<dbReference type="EMBL" id="JACHLE010000001">
    <property type="protein sequence ID" value="MBB4804968.1"/>
    <property type="molecule type" value="Genomic_DNA"/>
</dbReference>
<keyword evidence="5" id="KW-1185">Reference proteome</keyword>
<evidence type="ECO:0000256" key="1">
    <source>
        <dbReference type="SAM" id="Coils"/>
    </source>
</evidence>
<proteinExistence type="predicted"/>
<dbReference type="AlphaFoldDB" id="A0A840KAG0"/>
<evidence type="ECO:0000313" key="4">
    <source>
        <dbReference type="EMBL" id="MBB4804968.1"/>
    </source>
</evidence>
<dbReference type="Proteomes" id="UP000592180">
    <property type="component" value="Unassembled WGS sequence"/>
</dbReference>
<name>A0A840KAG0_9FLAO</name>
<feature type="coiled-coil region" evidence="1">
    <location>
        <begin position="101"/>
        <end position="135"/>
    </location>
</feature>
<sequence>MKNHYFAGIFGVSLLFFSLNAKAQMQDVTAMTQQRDVLKLHTELMDRQISLEKEKQNNAKILGKTEGLNSQSERKTDKFSSSDPDSTAKDAKKTAKLLKQTESANRELDKSNNRIANIEGEIKKLQVKLEKLRYTVDIKEK</sequence>